<dbReference type="GO" id="GO:0008168">
    <property type="term" value="F:methyltransferase activity"/>
    <property type="evidence" value="ECO:0007669"/>
    <property type="project" value="UniProtKB-KW"/>
</dbReference>
<dbReference type="InterPro" id="IPR029028">
    <property type="entry name" value="Alpha/beta_knot_MTases"/>
</dbReference>
<dbReference type="SUPFAM" id="SSF75217">
    <property type="entry name" value="alpha/beta knot"/>
    <property type="match status" value="1"/>
</dbReference>
<comment type="caution">
    <text evidence="2">The sequence shown here is derived from an EMBL/GenBank/DDBJ whole genome shotgun (WGS) entry which is preliminary data.</text>
</comment>
<dbReference type="GO" id="GO:0032259">
    <property type="term" value="P:methylation"/>
    <property type="evidence" value="ECO:0007669"/>
    <property type="project" value="UniProtKB-KW"/>
</dbReference>
<dbReference type="InterPro" id="IPR029026">
    <property type="entry name" value="tRNA_m1G_MTases_N"/>
</dbReference>
<accession>A0ABS2N4C4</accession>
<dbReference type="RefSeq" id="WP_239584449.1">
    <property type="nucleotide sequence ID" value="NZ_JAFBDR010000024.1"/>
</dbReference>
<protein>
    <submittedName>
        <fullName evidence="2">23S rRNA (Pseudouridine1915-N3)-methyltransferase</fullName>
        <ecNumber evidence="2">2.1.1.177</ecNumber>
    </submittedName>
</protein>
<dbReference type="Pfam" id="PF02590">
    <property type="entry name" value="SPOUT_MTase"/>
    <property type="match status" value="1"/>
</dbReference>
<keyword evidence="1" id="KW-0698">rRNA processing</keyword>
<dbReference type="EMBL" id="JAFBDR010000024">
    <property type="protein sequence ID" value="MBM7572996.1"/>
    <property type="molecule type" value="Genomic_DNA"/>
</dbReference>
<dbReference type="InterPro" id="IPR003742">
    <property type="entry name" value="RlmH-like"/>
</dbReference>
<reference evidence="2 3" key="1">
    <citation type="submission" date="2021-01" db="EMBL/GenBank/DDBJ databases">
        <title>Genomic Encyclopedia of Type Strains, Phase IV (KMG-IV): sequencing the most valuable type-strain genomes for metagenomic binning, comparative biology and taxonomic classification.</title>
        <authorList>
            <person name="Goeker M."/>
        </authorList>
    </citation>
    <scope>NUCLEOTIDE SEQUENCE [LARGE SCALE GENOMIC DNA]</scope>
    <source>
        <strain evidence="2 3">DSM 23711</strain>
    </source>
</reference>
<keyword evidence="2" id="KW-0489">Methyltransferase</keyword>
<organism evidence="2 3">
    <name type="scientific">Aquibacillus albus</name>
    <dbReference type="NCBI Taxonomy" id="1168171"/>
    <lineage>
        <taxon>Bacteria</taxon>
        <taxon>Bacillati</taxon>
        <taxon>Bacillota</taxon>
        <taxon>Bacilli</taxon>
        <taxon>Bacillales</taxon>
        <taxon>Bacillaceae</taxon>
        <taxon>Aquibacillus</taxon>
    </lineage>
</organism>
<keyword evidence="2" id="KW-0808">Transferase</keyword>
<sequence>MSRYFKIKLQKFKNEESLLKKITNKYYKILVSTDKEGMISSEGLSAKIDILGISGKSDVVIIIGTENITADEIFNNSPMEIDIGLKTTIMFEQIYRAYRILHNQPYHK</sequence>
<evidence type="ECO:0000256" key="1">
    <source>
        <dbReference type="ARBA" id="ARBA00022552"/>
    </source>
</evidence>
<evidence type="ECO:0000313" key="2">
    <source>
        <dbReference type="EMBL" id="MBM7572996.1"/>
    </source>
</evidence>
<gene>
    <name evidence="2" type="ORF">JOC48_003544</name>
</gene>
<dbReference type="Proteomes" id="UP001296943">
    <property type="component" value="Unassembled WGS sequence"/>
</dbReference>
<name>A0ABS2N4C4_9BACI</name>
<keyword evidence="3" id="KW-1185">Reference proteome</keyword>
<dbReference type="Gene3D" id="3.40.1280.10">
    <property type="match status" value="1"/>
</dbReference>
<proteinExistence type="predicted"/>
<dbReference type="EC" id="2.1.1.177" evidence="2"/>
<evidence type="ECO:0000313" key="3">
    <source>
        <dbReference type="Proteomes" id="UP001296943"/>
    </source>
</evidence>